<name>A0AAV8USH9_9RHOD</name>
<dbReference type="InterPro" id="IPR007149">
    <property type="entry name" value="Leo1"/>
</dbReference>
<dbReference type="GO" id="GO:1990269">
    <property type="term" value="F:RNA polymerase II C-terminal domain phosphoserine binding"/>
    <property type="evidence" value="ECO:0007669"/>
    <property type="project" value="TreeGrafter"/>
</dbReference>
<dbReference type="AlphaFoldDB" id="A0AAV8USH9"/>
<dbReference type="Pfam" id="PF04004">
    <property type="entry name" value="Leo1"/>
    <property type="match status" value="1"/>
</dbReference>
<organism evidence="2 3">
    <name type="scientific">Rhodosorus marinus</name>
    <dbReference type="NCBI Taxonomy" id="101924"/>
    <lineage>
        <taxon>Eukaryota</taxon>
        <taxon>Rhodophyta</taxon>
        <taxon>Stylonematophyceae</taxon>
        <taxon>Stylonematales</taxon>
        <taxon>Stylonemataceae</taxon>
        <taxon>Rhodosorus</taxon>
    </lineage>
</organism>
<feature type="compositionally biased region" description="Basic and acidic residues" evidence="1">
    <location>
        <begin position="16"/>
        <end position="25"/>
    </location>
</feature>
<accession>A0AAV8USH9</accession>
<proteinExistence type="predicted"/>
<dbReference type="GO" id="GO:0016593">
    <property type="term" value="C:Cdc73/Paf1 complex"/>
    <property type="evidence" value="ECO:0007669"/>
    <property type="project" value="InterPro"/>
</dbReference>
<dbReference type="PANTHER" id="PTHR23146:SF0">
    <property type="entry name" value="RNA POLYMERASE-ASSOCIATED PROTEIN LEO1"/>
    <property type="match status" value="1"/>
</dbReference>
<keyword evidence="3" id="KW-1185">Reference proteome</keyword>
<dbReference type="GO" id="GO:0032968">
    <property type="term" value="P:positive regulation of transcription elongation by RNA polymerase II"/>
    <property type="evidence" value="ECO:0007669"/>
    <property type="project" value="TreeGrafter"/>
</dbReference>
<protein>
    <recommendedName>
        <fullName evidence="4">RNA polymerase-associated protein LEO1</fullName>
    </recommendedName>
</protein>
<feature type="compositionally biased region" description="Basic and acidic residues" evidence="1">
    <location>
        <begin position="397"/>
        <end position="407"/>
    </location>
</feature>
<dbReference type="EMBL" id="JAMWBK010000006">
    <property type="protein sequence ID" value="KAJ8904232.1"/>
    <property type="molecule type" value="Genomic_DNA"/>
</dbReference>
<sequence length="444" mass="50916">MGSDSDEESGSGSGGETREDRRDVEEHEEEHEEVSKDEKQSGSGSGESEDSDHEASRRDIFGDDDSESDLENTNQRAEGEEEERSVPAEGSDDESHGNGTSQGQHRRIQVSDDEEEDDNGDAPRGDTAHGEEEEISLQDSARSKFYRLVADQREIPRLSTTPMSERALMRLPNQLAFKSFPFDPSTFDELDETGSKDRYRQNRTTVRWRFKKGWSAAKLANESLDTIRDPLTFAESNARVVKWSDGSKTLMVGSEHFEIVEQNTLEGLTYLFRRHPQTQVSEGLVEKKWQLRPASTQSVAGLRRPMPTKRHGNSRMLVVEDTTNAPELEEKMAEESRLQLQRAHLRRQREKQRREEKLLRENIERDGYGMTSKFLERSRAGGDTEDDEDDYEEEPRDEQKRKSRYESDSEEDDAGERLMSIKGSGEQERKRKKLSRVIDSDEDE</sequence>
<feature type="region of interest" description="Disordered" evidence="1">
    <location>
        <begin position="1"/>
        <end position="137"/>
    </location>
</feature>
<feature type="compositionally biased region" description="Basic and acidic residues" evidence="1">
    <location>
        <begin position="352"/>
        <end position="367"/>
    </location>
</feature>
<comment type="caution">
    <text evidence="2">The sequence shown here is derived from an EMBL/GenBank/DDBJ whole genome shotgun (WGS) entry which is preliminary data.</text>
</comment>
<dbReference type="Proteomes" id="UP001157974">
    <property type="component" value="Unassembled WGS sequence"/>
</dbReference>
<evidence type="ECO:0000313" key="3">
    <source>
        <dbReference type="Proteomes" id="UP001157974"/>
    </source>
</evidence>
<evidence type="ECO:0000313" key="2">
    <source>
        <dbReference type="EMBL" id="KAJ8904232.1"/>
    </source>
</evidence>
<dbReference type="PANTHER" id="PTHR23146">
    <property type="entry name" value="LEO1 PROTEIN"/>
    <property type="match status" value="1"/>
</dbReference>
<evidence type="ECO:0008006" key="4">
    <source>
        <dbReference type="Google" id="ProtNLM"/>
    </source>
</evidence>
<gene>
    <name evidence="2" type="ORF">NDN08_000756</name>
</gene>
<feature type="region of interest" description="Disordered" evidence="1">
    <location>
        <begin position="296"/>
        <end position="444"/>
    </location>
</feature>
<feature type="compositionally biased region" description="Basic and acidic residues" evidence="1">
    <location>
        <begin position="121"/>
        <end position="130"/>
    </location>
</feature>
<reference evidence="2 3" key="1">
    <citation type="journal article" date="2023" name="Nat. Commun.">
        <title>Origin of minicircular mitochondrial genomes in red algae.</title>
        <authorList>
            <person name="Lee Y."/>
            <person name="Cho C.H."/>
            <person name="Lee Y.M."/>
            <person name="Park S.I."/>
            <person name="Yang J.H."/>
            <person name="West J.A."/>
            <person name="Bhattacharya D."/>
            <person name="Yoon H.S."/>
        </authorList>
    </citation>
    <scope>NUCLEOTIDE SEQUENCE [LARGE SCALE GENOMIC DNA]</scope>
    <source>
        <strain evidence="2 3">CCMP1338</strain>
        <tissue evidence="2">Whole cell</tissue>
    </source>
</reference>
<feature type="compositionally biased region" description="Basic and acidic residues" evidence="1">
    <location>
        <begin position="328"/>
        <end position="337"/>
    </location>
</feature>
<feature type="compositionally biased region" description="Acidic residues" evidence="1">
    <location>
        <begin position="383"/>
        <end position="396"/>
    </location>
</feature>
<dbReference type="GO" id="GO:0006368">
    <property type="term" value="P:transcription elongation by RNA polymerase II"/>
    <property type="evidence" value="ECO:0007669"/>
    <property type="project" value="InterPro"/>
</dbReference>
<feature type="compositionally biased region" description="Acidic residues" evidence="1">
    <location>
        <begin position="111"/>
        <end position="120"/>
    </location>
</feature>
<evidence type="ECO:0000256" key="1">
    <source>
        <dbReference type="SAM" id="MobiDB-lite"/>
    </source>
</evidence>